<evidence type="ECO:0000256" key="3">
    <source>
        <dbReference type="ARBA" id="ARBA00022801"/>
    </source>
</evidence>
<name>A0A6J4IWF7_9ACTN</name>
<feature type="domain" description="Subtilisin-like protease fibronectin type-III" evidence="11">
    <location>
        <begin position="678"/>
        <end position="772"/>
    </location>
</feature>
<dbReference type="InterPro" id="IPR037045">
    <property type="entry name" value="S8pro/Inhibitor_I9_sf"/>
</dbReference>
<feature type="domain" description="Peptidase S8/S53" evidence="8">
    <location>
        <begin position="165"/>
        <end position="608"/>
    </location>
</feature>
<evidence type="ECO:0000256" key="4">
    <source>
        <dbReference type="ARBA" id="ARBA00022825"/>
    </source>
</evidence>
<evidence type="ECO:0008006" key="13">
    <source>
        <dbReference type="Google" id="ProtNLM"/>
    </source>
</evidence>
<protein>
    <recommendedName>
        <fullName evidence="13">Serine protease, subtilase family</fullName>
    </recommendedName>
</protein>
<accession>A0A6J4IWF7</accession>
<dbReference type="PRINTS" id="PR00723">
    <property type="entry name" value="SUBTILISIN"/>
</dbReference>
<dbReference type="InterPro" id="IPR015500">
    <property type="entry name" value="Peptidase_S8_subtilisin-rel"/>
</dbReference>
<dbReference type="InterPro" id="IPR003137">
    <property type="entry name" value="PA_domain"/>
</dbReference>
<dbReference type="Gene3D" id="3.40.50.200">
    <property type="entry name" value="Peptidase S8/S53 domain"/>
    <property type="match status" value="1"/>
</dbReference>
<evidence type="ECO:0000259" key="10">
    <source>
        <dbReference type="Pfam" id="PF05922"/>
    </source>
</evidence>
<dbReference type="Pfam" id="PF02225">
    <property type="entry name" value="PA"/>
    <property type="match status" value="1"/>
</dbReference>
<feature type="active site" description="Charge relay system" evidence="5 6">
    <location>
        <position position="571"/>
    </location>
</feature>
<evidence type="ECO:0000256" key="1">
    <source>
        <dbReference type="ARBA" id="ARBA00011073"/>
    </source>
</evidence>
<dbReference type="AlphaFoldDB" id="A0A6J4IWF7"/>
<dbReference type="InterPro" id="IPR023828">
    <property type="entry name" value="Peptidase_S8_Ser-AS"/>
</dbReference>
<evidence type="ECO:0000259" key="8">
    <source>
        <dbReference type="Pfam" id="PF00082"/>
    </source>
</evidence>
<dbReference type="Gene3D" id="3.50.30.30">
    <property type="match status" value="1"/>
</dbReference>
<dbReference type="InterPro" id="IPR045051">
    <property type="entry name" value="SBT"/>
</dbReference>
<dbReference type="SUPFAM" id="SSF52743">
    <property type="entry name" value="Subtilisin-like"/>
    <property type="match status" value="1"/>
</dbReference>
<dbReference type="Pfam" id="PF05922">
    <property type="entry name" value="Inhibitor_I9"/>
    <property type="match status" value="1"/>
</dbReference>
<feature type="domain" description="Inhibitor I9" evidence="10">
    <location>
        <begin position="86"/>
        <end position="134"/>
    </location>
</feature>
<dbReference type="InterPro" id="IPR036852">
    <property type="entry name" value="Peptidase_S8/S53_dom_sf"/>
</dbReference>
<organism evidence="12">
    <name type="scientific">uncultured Mycobacteriales bacterium</name>
    <dbReference type="NCBI Taxonomy" id="581187"/>
    <lineage>
        <taxon>Bacteria</taxon>
        <taxon>Bacillati</taxon>
        <taxon>Actinomycetota</taxon>
        <taxon>Actinomycetes</taxon>
        <taxon>Mycobacteriales</taxon>
        <taxon>environmental samples</taxon>
    </lineage>
</organism>
<dbReference type="InterPro" id="IPR034197">
    <property type="entry name" value="Peptidases_S8_3"/>
</dbReference>
<dbReference type="InterPro" id="IPR000209">
    <property type="entry name" value="Peptidase_S8/S53_dom"/>
</dbReference>
<evidence type="ECO:0000256" key="6">
    <source>
        <dbReference type="PROSITE-ProRule" id="PRU01240"/>
    </source>
</evidence>
<dbReference type="PROSITE" id="PS00138">
    <property type="entry name" value="SUBTILASE_SER"/>
    <property type="match status" value="1"/>
</dbReference>
<evidence type="ECO:0000256" key="7">
    <source>
        <dbReference type="SAM" id="SignalP"/>
    </source>
</evidence>
<dbReference type="FunFam" id="3.50.30.30:FF:000005">
    <property type="entry name" value="subtilisin-like protease SBT1.5"/>
    <property type="match status" value="1"/>
</dbReference>
<evidence type="ECO:0000313" key="12">
    <source>
        <dbReference type="EMBL" id="CAA9263523.1"/>
    </source>
</evidence>
<evidence type="ECO:0000259" key="9">
    <source>
        <dbReference type="Pfam" id="PF02225"/>
    </source>
</evidence>
<dbReference type="Gene3D" id="3.30.70.80">
    <property type="entry name" value="Peptidase S8 propeptide/proteinase inhibitor I9"/>
    <property type="match status" value="1"/>
</dbReference>
<dbReference type="PANTHER" id="PTHR10795">
    <property type="entry name" value="PROPROTEIN CONVERTASE SUBTILISIN/KEXIN"/>
    <property type="match status" value="1"/>
</dbReference>
<keyword evidence="7" id="KW-0732">Signal</keyword>
<keyword evidence="3 6" id="KW-0378">Hydrolase</keyword>
<dbReference type="CDD" id="cd02120">
    <property type="entry name" value="PA_subtilisin_like"/>
    <property type="match status" value="1"/>
</dbReference>
<dbReference type="InterPro" id="IPR010259">
    <property type="entry name" value="S8pro/Inhibitor_I9"/>
</dbReference>
<comment type="similarity">
    <text evidence="1 6">Belongs to the peptidase S8 family.</text>
</comment>
<dbReference type="GO" id="GO:0004252">
    <property type="term" value="F:serine-type endopeptidase activity"/>
    <property type="evidence" value="ECO:0007669"/>
    <property type="project" value="UniProtKB-UniRule"/>
</dbReference>
<feature type="active site" description="Charge relay system" evidence="5 6">
    <location>
        <position position="174"/>
    </location>
</feature>
<keyword evidence="4 6" id="KW-0720">Serine protease</keyword>
<feature type="domain" description="PA" evidence="9">
    <location>
        <begin position="423"/>
        <end position="494"/>
    </location>
</feature>
<reference evidence="12" key="1">
    <citation type="submission" date="2020-02" db="EMBL/GenBank/DDBJ databases">
        <authorList>
            <person name="Meier V. D."/>
        </authorList>
    </citation>
    <scope>NUCLEOTIDE SEQUENCE</scope>
    <source>
        <strain evidence="12">AVDCRST_MAG41</strain>
    </source>
</reference>
<sequence length="988" mass="98645">MALAALGAAGLIAGLATAGPATAAPATADGGTATYLVQLADAPVASYTGGVPGHARTKPATGAKLDIAAPAVAAYRGYLRQRQDGVLKQAAGARKLYDYSVAFNGFSARMTAADAAKLAGATGVVAVVKDERRTVDTTRTTEFLGLTKRGGLWEQLGGPGARGAGSGVVVGIVDSGAWPESPSLAPLTNPQTAQGFTGTCQTGEQWPAALCTNKIVGARYYTAGVTAGVGDIKTAFPDEYLSARDADSHGTHTATTAVGNHGVDVVVDGAALGKASGMAPNARLSVYKVCWGGSAGGCYTTDSVKAIEDATADGVDVINFSISGSTTSFVDPVERAFLGAADAGVFVAASAGNSGPGASTVAHNSPWVTTVAASTLDRTGAASVTLGNGATYTGVGVGAAVPSSPLMLSTDAAAAGASATDARLCAPNSLDPAKATGKILLCDRGVVARPDKSKEVKRAGGVGMVLANTAPSSLNADLHFVPTVHVDETAGAAIKAYLAGTAAPTASLAKGAVQFGVKAPQVASFSSRGPARAGGGDLLKPDITAPGVDVLAGTSPAGNNGRLYDYLSGTSMSSPHMAGLAALVIQKYPNWSPMRVKSALMTTATQRDNTGGPITNDSGTVATALDYGSGHVNPNAATDPGLTYDSEFADWVRFLCGVGQLSPTGSSCSTYGRIDPSDLNTPNVSIGALAGSQTVTRTVTNVADKAADYTATVQAPAGVTTTVTPSRLKLAPGAKGTFRVTFTRTTAAFDKYAFGSLTWADGTHQVRSQLAVRPVAAAVPAEVTGTGTAGSTAVQVTSGFAGTMTASVAGLVPAERLTTTLSPTGPSFETTAPAVSPRAAKLAVTIPAGTNVARLSNFDRDFTAGTDVDLYLYRAGTSTLVGSSGGVTSEEQIQLTNPAAGTYDLYVVLFGAAEGETSVQTPTFVWALGTAAAGNLTATPAGQAVQAGQTATVTAAWSGLTAGQRYLGRIGIGDGAVSAGGTFVRVDA</sequence>
<evidence type="ECO:0000256" key="2">
    <source>
        <dbReference type="ARBA" id="ARBA00022670"/>
    </source>
</evidence>
<dbReference type="Gene3D" id="2.60.40.2310">
    <property type="match status" value="1"/>
</dbReference>
<keyword evidence="2 6" id="KW-0645">Protease</keyword>
<dbReference type="EMBL" id="CADCTP010000232">
    <property type="protein sequence ID" value="CAA9263523.1"/>
    <property type="molecule type" value="Genomic_DNA"/>
</dbReference>
<dbReference type="Pfam" id="PF00082">
    <property type="entry name" value="Peptidase_S8"/>
    <property type="match status" value="1"/>
</dbReference>
<dbReference type="InterPro" id="IPR041469">
    <property type="entry name" value="Subtilisin-like_FN3"/>
</dbReference>
<dbReference type="Gene3D" id="2.60.120.380">
    <property type="match status" value="1"/>
</dbReference>
<feature type="chain" id="PRO_5026828659" description="Serine protease, subtilase family" evidence="7">
    <location>
        <begin position="24"/>
        <end position="988"/>
    </location>
</feature>
<dbReference type="GO" id="GO:0006508">
    <property type="term" value="P:proteolysis"/>
    <property type="evidence" value="ECO:0007669"/>
    <property type="project" value="UniProtKB-KW"/>
</dbReference>
<feature type="signal peptide" evidence="7">
    <location>
        <begin position="1"/>
        <end position="23"/>
    </location>
</feature>
<feature type="active site" description="Charge relay system" evidence="5 6">
    <location>
        <position position="249"/>
    </location>
</feature>
<gene>
    <name evidence="12" type="ORF">AVDCRST_MAG41-2497</name>
</gene>
<evidence type="ECO:0000259" key="11">
    <source>
        <dbReference type="Pfam" id="PF17766"/>
    </source>
</evidence>
<evidence type="ECO:0000256" key="5">
    <source>
        <dbReference type="PIRSR" id="PIRSR615500-1"/>
    </source>
</evidence>
<proteinExistence type="inferred from homology"/>
<dbReference type="PROSITE" id="PS51892">
    <property type="entry name" value="SUBTILASE"/>
    <property type="match status" value="1"/>
</dbReference>
<dbReference type="CDD" id="cd04852">
    <property type="entry name" value="Peptidases_S8_3"/>
    <property type="match status" value="1"/>
</dbReference>
<dbReference type="Pfam" id="PF17766">
    <property type="entry name" value="fn3_6"/>
    <property type="match status" value="1"/>
</dbReference>